<dbReference type="EMBL" id="KQ981948">
    <property type="protein sequence ID" value="KYN32613.1"/>
    <property type="molecule type" value="Genomic_DNA"/>
</dbReference>
<evidence type="ECO:0000313" key="2">
    <source>
        <dbReference type="EMBL" id="KYN32613.1"/>
    </source>
</evidence>
<dbReference type="AlphaFoldDB" id="A0A195EWK5"/>
<organism evidence="2 3">
    <name type="scientific">Trachymyrmex septentrionalis</name>
    <dbReference type="NCBI Taxonomy" id="34720"/>
    <lineage>
        <taxon>Eukaryota</taxon>
        <taxon>Metazoa</taxon>
        <taxon>Ecdysozoa</taxon>
        <taxon>Arthropoda</taxon>
        <taxon>Hexapoda</taxon>
        <taxon>Insecta</taxon>
        <taxon>Pterygota</taxon>
        <taxon>Neoptera</taxon>
        <taxon>Endopterygota</taxon>
        <taxon>Hymenoptera</taxon>
        <taxon>Apocrita</taxon>
        <taxon>Aculeata</taxon>
        <taxon>Formicoidea</taxon>
        <taxon>Formicidae</taxon>
        <taxon>Myrmicinae</taxon>
        <taxon>Trachymyrmex</taxon>
    </lineage>
</organism>
<dbReference type="Proteomes" id="UP000078541">
    <property type="component" value="Unassembled WGS sequence"/>
</dbReference>
<feature type="compositionally biased region" description="Polar residues" evidence="1">
    <location>
        <begin position="60"/>
        <end position="71"/>
    </location>
</feature>
<proteinExistence type="predicted"/>
<evidence type="ECO:0000313" key="3">
    <source>
        <dbReference type="Proteomes" id="UP000078541"/>
    </source>
</evidence>
<evidence type="ECO:0008006" key="4">
    <source>
        <dbReference type="Google" id="ProtNLM"/>
    </source>
</evidence>
<accession>A0A195EWK5</accession>
<name>A0A195EWK5_9HYME</name>
<gene>
    <name evidence="2" type="ORF">ALC56_13094</name>
</gene>
<dbReference type="InterPro" id="IPR036875">
    <property type="entry name" value="Znf_CCHC_sf"/>
</dbReference>
<feature type="region of interest" description="Disordered" evidence="1">
    <location>
        <begin position="46"/>
        <end position="71"/>
    </location>
</feature>
<sequence length="100" mass="11431">MEFLTRNASIRGMASLIQIENWNQFLDRMHTLTLAYGDPSNKSLPFLNKSNMDKAKSKSEAVQSGKSNSPTKPLKNVFCVYCRTKGHTRDDCFSRLKKKE</sequence>
<keyword evidence="3" id="KW-1185">Reference proteome</keyword>
<dbReference type="GO" id="GO:0008270">
    <property type="term" value="F:zinc ion binding"/>
    <property type="evidence" value="ECO:0007669"/>
    <property type="project" value="InterPro"/>
</dbReference>
<dbReference type="GO" id="GO:0003676">
    <property type="term" value="F:nucleic acid binding"/>
    <property type="evidence" value="ECO:0007669"/>
    <property type="project" value="InterPro"/>
</dbReference>
<protein>
    <recommendedName>
        <fullName evidence="4">CCHC-type domain-containing protein</fullName>
    </recommendedName>
</protein>
<dbReference type="SUPFAM" id="SSF57756">
    <property type="entry name" value="Retrovirus zinc finger-like domains"/>
    <property type="match status" value="1"/>
</dbReference>
<reference evidence="2 3" key="1">
    <citation type="submission" date="2016-03" db="EMBL/GenBank/DDBJ databases">
        <title>Trachymyrmex septentrionalis WGS genome.</title>
        <authorList>
            <person name="Nygaard S."/>
            <person name="Hu H."/>
            <person name="Boomsma J."/>
            <person name="Zhang G."/>
        </authorList>
    </citation>
    <scope>NUCLEOTIDE SEQUENCE [LARGE SCALE GENOMIC DNA]</scope>
    <source>
        <strain evidence="2">Tsep2-gDNA-1</strain>
        <tissue evidence="2">Whole body</tissue>
    </source>
</reference>
<evidence type="ECO:0000256" key="1">
    <source>
        <dbReference type="SAM" id="MobiDB-lite"/>
    </source>
</evidence>